<dbReference type="Proteomes" id="UP000228945">
    <property type="component" value="Chromosome"/>
</dbReference>
<protein>
    <submittedName>
        <fullName evidence="2">TIGR02444 family protein</fullName>
    </submittedName>
</protein>
<evidence type="ECO:0000256" key="1">
    <source>
        <dbReference type="SAM" id="MobiDB-lite"/>
    </source>
</evidence>
<reference evidence="2 3" key="1">
    <citation type="submission" date="2017-10" db="EMBL/GenBank/DDBJ databases">
        <title>Genome sequence of Caulobacter mirabilis FWC38.</title>
        <authorList>
            <person name="Fiebig A."/>
            <person name="Crosson S."/>
        </authorList>
    </citation>
    <scope>NUCLEOTIDE SEQUENCE [LARGE SCALE GENOMIC DNA]</scope>
    <source>
        <strain evidence="2 3">FWC 38</strain>
    </source>
</reference>
<evidence type="ECO:0000313" key="3">
    <source>
        <dbReference type="Proteomes" id="UP000228945"/>
    </source>
</evidence>
<dbReference type="InterPro" id="IPR012659">
    <property type="entry name" value="CHP02444"/>
</dbReference>
<dbReference type="KEGG" id="cmb:CSW64_03020"/>
<accession>A0A2D2B3P8</accession>
<sequence>MSRPVRPELGAGETLGRGYRPDPRRRAVGLSLWDWTLEVYARPGVPEATLELQDEHGLNTSLLLWAVWADPDPDALANGVQTTVRWDETVLWPLRNVRRTLKTGGPPFPDAAREGLREDVKAAELRAERVLMEALETLAGKASEPDVLGALTRASWAWNSAPPGEALRRLAKAMA</sequence>
<keyword evidence="3" id="KW-1185">Reference proteome</keyword>
<feature type="region of interest" description="Disordered" evidence="1">
    <location>
        <begin position="1"/>
        <end position="20"/>
    </location>
</feature>
<dbReference type="NCBIfam" id="TIGR02444">
    <property type="entry name" value="TIGR02444 family protein"/>
    <property type="match status" value="1"/>
</dbReference>
<gene>
    <name evidence="2" type="ORF">CSW64_03020</name>
</gene>
<organism evidence="2 3">
    <name type="scientific">Caulobacter mirabilis</name>
    <dbReference type="NCBI Taxonomy" id="69666"/>
    <lineage>
        <taxon>Bacteria</taxon>
        <taxon>Pseudomonadati</taxon>
        <taxon>Pseudomonadota</taxon>
        <taxon>Alphaproteobacteria</taxon>
        <taxon>Caulobacterales</taxon>
        <taxon>Caulobacteraceae</taxon>
        <taxon>Caulobacter</taxon>
    </lineage>
</organism>
<dbReference type="AlphaFoldDB" id="A0A2D2B3P8"/>
<dbReference type="Pfam" id="PF09523">
    <property type="entry name" value="DUF2390"/>
    <property type="match status" value="1"/>
</dbReference>
<name>A0A2D2B3P8_9CAUL</name>
<dbReference type="EMBL" id="CP024201">
    <property type="protein sequence ID" value="ATQ44851.1"/>
    <property type="molecule type" value="Genomic_DNA"/>
</dbReference>
<evidence type="ECO:0000313" key="2">
    <source>
        <dbReference type="EMBL" id="ATQ44851.1"/>
    </source>
</evidence>
<proteinExistence type="predicted"/>